<evidence type="ECO:0000313" key="4">
    <source>
        <dbReference type="Proteomes" id="UP000236642"/>
    </source>
</evidence>
<dbReference type="PROSITE" id="PS00166">
    <property type="entry name" value="ENOYL_COA_HYDRATASE"/>
    <property type="match status" value="1"/>
</dbReference>
<dbReference type="CDD" id="cd06558">
    <property type="entry name" value="crotonase-like"/>
    <property type="match status" value="1"/>
</dbReference>
<accession>A0A2H5Y4J7</accession>
<dbReference type="AlphaFoldDB" id="A0A2H5Y4J7"/>
<dbReference type="Pfam" id="PF00378">
    <property type="entry name" value="ECH_1"/>
    <property type="match status" value="1"/>
</dbReference>
<dbReference type="PANTHER" id="PTHR11941">
    <property type="entry name" value="ENOYL-COA HYDRATASE-RELATED"/>
    <property type="match status" value="1"/>
</dbReference>
<organism evidence="3 4">
    <name type="scientific">Candidatus Thermoflexus japonica</name>
    <dbReference type="NCBI Taxonomy" id="2035417"/>
    <lineage>
        <taxon>Bacteria</taxon>
        <taxon>Bacillati</taxon>
        <taxon>Chloroflexota</taxon>
        <taxon>Thermoflexia</taxon>
        <taxon>Thermoflexales</taxon>
        <taxon>Thermoflexaceae</taxon>
        <taxon>Thermoflexus</taxon>
    </lineage>
</organism>
<keyword evidence="3" id="KW-0456">Lyase</keyword>
<dbReference type="InterPro" id="IPR018376">
    <property type="entry name" value="Enoyl-CoA_hyd/isom_CS"/>
</dbReference>
<dbReference type="Gene3D" id="3.90.226.10">
    <property type="entry name" value="2-enoyl-CoA Hydratase, Chain A, domain 1"/>
    <property type="match status" value="1"/>
</dbReference>
<sequence>MLRVERQGELAIWVVDRPQRRNAMDWATMQAFARAVEEAARDPALRVVILTGAEGAFLSGADLYEMAHYRTEADGYRLGQVMGEALRQLEEAPWISIAAINGPARGGGVEVALACDLRVMAEDADLAFVQVTWALTPGWGGGQRLRRRVGPGRALELLLTARRIRAEEAFRLGLVERLAPAGQALAEALALAREILRWDPEAVQAIKAVIRDGDLLPFHEALQLERERFARLWAAPAHWAALERFLQRNPQGPDPGRTV</sequence>
<dbReference type="GO" id="GO:0018812">
    <property type="term" value="F:3-hydroxyacyl-CoA dehydratase activity"/>
    <property type="evidence" value="ECO:0007669"/>
    <property type="project" value="UniProtKB-EC"/>
</dbReference>
<gene>
    <name evidence="3" type="primary">crt</name>
    <name evidence="3" type="ORF">HRbin22_00594</name>
</gene>
<dbReference type="PANTHER" id="PTHR11941:SF54">
    <property type="entry name" value="ENOYL-COA HYDRATASE, MITOCHONDRIAL"/>
    <property type="match status" value="1"/>
</dbReference>
<dbReference type="SUPFAM" id="SSF52096">
    <property type="entry name" value="ClpP/crotonase"/>
    <property type="match status" value="1"/>
</dbReference>
<dbReference type="InterPro" id="IPR001753">
    <property type="entry name" value="Enoyl-CoA_hydra/iso"/>
</dbReference>
<evidence type="ECO:0000313" key="3">
    <source>
        <dbReference type="EMBL" id="GBD08360.1"/>
    </source>
</evidence>
<comment type="similarity">
    <text evidence="1 2">Belongs to the enoyl-CoA hydratase/isomerase family.</text>
</comment>
<dbReference type="Proteomes" id="UP000236642">
    <property type="component" value="Unassembled WGS sequence"/>
</dbReference>
<protein>
    <submittedName>
        <fullName evidence="3">Short-chain-enoyl-CoA hydratase</fullName>
        <ecNumber evidence="3">4.2.1.150</ecNumber>
    </submittedName>
</protein>
<reference evidence="4" key="1">
    <citation type="submission" date="2017-09" db="EMBL/GenBank/DDBJ databases">
        <title>Metaegenomics of thermophilic ammonia-oxidizing enrichment culture.</title>
        <authorList>
            <person name="Kato S."/>
            <person name="Suzuki K."/>
        </authorList>
    </citation>
    <scope>NUCLEOTIDE SEQUENCE [LARGE SCALE GENOMIC DNA]</scope>
</reference>
<dbReference type="EC" id="4.2.1.150" evidence="3"/>
<proteinExistence type="inferred from homology"/>
<name>A0A2H5Y4J7_9CHLR</name>
<evidence type="ECO:0000256" key="1">
    <source>
        <dbReference type="ARBA" id="ARBA00005254"/>
    </source>
</evidence>
<comment type="caution">
    <text evidence="3">The sequence shown here is derived from an EMBL/GenBank/DDBJ whole genome shotgun (WGS) entry which is preliminary data.</text>
</comment>
<dbReference type="GO" id="GO:0006635">
    <property type="term" value="P:fatty acid beta-oxidation"/>
    <property type="evidence" value="ECO:0007669"/>
    <property type="project" value="TreeGrafter"/>
</dbReference>
<dbReference type="InterPro" id="IPR029045">
    <property type="entry name" value="ClpP/crotonase-like_dom_sf"/>
</dbReference>
<dbReference type="EMBL" id="BEHY01000008">
    <property type="protein sequence ID" value="GBD08360.1"/>
    <property type="molecule type" value="Genomic_DNA"/>
</dbReference>
<evidence type="ECO:0000256" key="2">
    <source>
        <dbReference type="RuleBase" id="RU003707"/>
    </source>
</evidence>